<protein>
    <recommendedName>
        <fullName evidence="6">Pilus assembly protein CpaE</fullName>
    </recommendedName>
</protein>
<dbReference type="Proteomes" id="UP001428774">
    <property type="component" value="Unassembled WGS sequence"/>
</dbReference>
<dbReference type="GO" id="GO:0005829">
    <property type="term" value="C:cytosol"/>
    <property type="evidence" value="ECO:0007669"/>
    <property type="project" value="TreeGrafter"/>
</dbReference>
<keyword evidence="5" id="KW-1185">Reference proteome</keyword>
<dbReference type="RefSeq" id="WP_347168114.1">
    <property type="nucleotide sequence ID" value="NZ_JBDNCH010000003.1"/>
</dbReference>
<organism evidence="4 5">
    <name type="scientific">Ponticoccus litoralis</name>
    <dbReference type="NCBI Taxonomy" id="422297"/>
    <lineage>
        <taxon>Bacteria</taxon>
        <taxon>Pseudomonadati</taxon>
        <taxon>Pseudomonadota</taxon>
        <taxon>Alphaproteobacteria</taxon>
        <taxon>Rhodobacterales</taxon>
        <taxon>Roseobacteraceae</taxon>
        <taxon>Ponticoccus</taxon>
    </lineage>
</organism>
<dbReference type="SUPFAM" id="SSF52540">
    <property type="entry name" value="P-loop containing nucleoside triphosphate hydrolases"/>
    <property type="match status" value="1"/>
</dbReference>
<evidence type="ECO:0008006" key="6">
    <source>
        <dbReference type="Google" id="ProtNLM"/>
    </source>
</evidence>
<dbReference type="AlphaFoldDB" id="A0AAW9SK28"/>
<dbReference type="InterPro" id="IPR027417">
    <property type="entry name" value="P-loop_NTPase"/>
</dbReference>
<dbReference type="Gene3D" id="3.40.50.300">
    <property type="entry name" value="P-loop containing nucleotide triphosphate hydrolases"/>
    <property type="match status" value="1"/>
</dbReference>
<feature type="region of interest" description="Disordered" evidence="3">
    <location>
        <begin position="390"/>
        <end position="411"/>
    </location>
</feature>
<evidence type="ECO:0000256" key="2">
    <source>
        <dbReference type="ARBA" id="ARBA00022840"/>
    </source>
</evidence>
<gene>
    <name evidence="4" type="ORF">ABFB10_20535</name>
</gene>
<sequence length="411" mass="43120">MIRAKAAAPSQSVRIQIEAFVDSAEAVQAAERLVAQSGEGVGVTFHAGTLSAAARLTGAAPLGDLLIAEAGASFEADLERIAELSAAGARVIVLGHRDDVATFRAVMAAGACDYFALPVTDDDDLMLGMVEPPAAPEAAQAMRTIAICGVSGGVGASALAQNLALAYVDAGRSAQLARDPEGRVALLDADLEFGSAAVDLDVEQTPGLFDALQVPERVDKTFLVSTMGEPIDGLWLYSAGVSDAAQIPQLQDGVSRLLRRLCKVFPTLVVDLPRALLAAQPELAEEFDEIVFVLGPGFSSVRNCSRLIERIGTHSDGPRVSLVLSHTRRGAGLRRAEITQALGMSSLHELPESAADLARAAVKGQPLQRLARKGAYGRAVSRLLAHIESPRDAQQGRPRGKGLFGRMGLRP</sequence>
<proteinExistence type="predicted"/>
<name>A0AAW9SK28_9RHOB</name>
<evidence type="ECO:0000256" key="1">
    <source>
        <dbReference type="ARBA" id="ARBA00022741"/>
    </source>
</evidence>
<dbReference type="GO" id="GO:0051782">
    <property type="term" value="P:negative regulation of cell division"/>
    <property type="evidence" value="ECO:0007669"/>
    <property type="project" value="TreeGrafter"/>
</dbReference>
<reference evidence="4 5" key="1">
    <citation type="submission" date="2024-05" db="EMBL/GenBank/DDBJ databases">
        <title>Genome sequence of Ponticoccus litoralis KCCM 90028.</title>
        <authorList>
            <person name="Kim J.M."/>
            <person name="Lee J.K."/>
            <person name="Choi B.J."/>
            <person name="Bayburt H."/>
            <person name="Baek J.H."/>
            <person name="Jeon C.O."/>
        </authorList>
    </citation>
    <scope>NUCLEOTIDE SEQUENCE [LARGE SCALE GENOMIC DNA]</scope>
    <source>
        <strain evidence="4 5">KCCM 90028</strain>
    </source>
</reference>
<keyword evidence="2" id="KW-0067">ATP-binding</keyword>
<evidence type="ECO:0000313" key="4">
    <source>
        <dbReference type="EMBL" id="MEN9063007.1"/>
    </source>
</evidence>
<accession>A0AAW9SK28</accession>
<comment type="caution">
    <text evidence="4">The sequence shown here is derived from an EMBL/GenBank/DDBJ whole genome shotgun (WGS) entry which is preliminary data.</text>
</comment>
<evidence type="ECO:0000313" key="5">
    <source>
        <dbReference type="Proteomes" id="UP001428774"/>
    </source>
</evidence>
<dbReference type="GO" id="GO:0009898">
    <property type="term" value="C:cytoplasmic side of plasma membrane"/>
    <property type="evidence" value="ECO:0007669"/>
    <property type="project" value="TreeGrafter"/>
</dbReference>
<dbReference type="InterPro" id="IPR050625">
    <property type="entry name" value="ParA/MinD_ATPase"/>
</dbReference>
<dbReference type="GO" id="GO:0005524">
    <property type="term" value="F:ATP binding"/>
    <property type="evidence" value="ECO:0007669"/>
    <property type="project" value="UniProtKB-KW"/>
</dbReference>
<evidence type="ECO:0000256" key="3">
    <source>
        <dbReference type="SAM" id="MobiDB-lite"/>
    </source>
</evidence>
<keyword evidence="1" id="KW-0547">Nucleotide-binding</keyword>
<dbReference type="PANTHER" id="PTHR43384:SF6">
    <property type="entry name" value="SEPTUM SITE-DETERMINING PROTEIN MIND HOMOLOG, CHLOROPLASTIC"/>
    <property type="match status" value="1"/>
</dbReference>
<dbReference type="Gene3D" id="3.40.50.2300">
    <property type="match status" value="1"/>
</dbReference>
<dbReference type="PANTHER" id="PTHR43384">
    <property type="entry name" value="SEPTUM SITE-DETERMINING PROTEIN MIND HOMOLOG, CHLOROPLASTIC-RELATED"/>
    <property type="match status" value="1"/>
</dbReference>
<dbReference type="GO" id="GO:0016887">
    <property type="term" value="F:ATP hydrolysis activity"/>
    <property type="evidence" value="ECO:0007669"/>
    <property type="project" value="TreeGrafter"/>
</dbReference>
<dbReference type="EMBL" id="JBDNCH010000003">
    <property type="protein sequence ID" value="MEN9063007.1"/>
    <property type="molecule type" value="Genomic_DNA"/>
</dbReference>